<comment type="caution">
    <text evidence="2">The sequence shown here is derived from an EMBL/GenBank/DDBJ whole genome shotgun (WGS) entry which is preliminary data.</text>
</comment>
<accession>A0ABV9GQI8</accession>
<keyword evidence="3" id="KW-1185">Reference proteome</keyword>
<feature type="transmembrane region" description="Helical" evidence="1">
    <location>
        <begin position="83"/>
        <end position="103"/>
    </location>
</feature>
<name>A0ABV9GQI8_9BACL</name>
<feature type="transmembrane region" description="Helical" evidence="1">
    <location>
        <begin position="171"/>
        <end position="188"/>
    </location>
</feature>
<proteinExistence type="predicted"/>
<evidence type="ECO:0000313" key="2">
    <source>
        <dbReference type="EMBL" id="MFC4620282.1"/>
    </source>
</evidence>
<sequence>MNIQKWVSLFGRTIIVGAGVYLIAAVVTQWGDFMRAFSEGHLLGIVIQIINFIIFGFLFSVLSQMGFFAYLTLHRIALGMFRTYWGPIQLVLIAFAFFDLVYFRYTAFARGGEPVWPYLLLPLILLIVSLVVAEVKKRETNRHAYIPTIFFMFVITVLEWLVGLTHNDTRSIWVIGVTLMACNAYQVLKLHRLIKKD</sequence>
<dbReference type="RefSeq" id="WP_376847393.1">
    <property type="nucleotide sequence ID" value="NZ_JBHSFW010000018.1"/>
</dbReference>
<dbReference type="PIRSF" id="PIRSF029886">
    <property type="entry name" value="KBAA"/>
    <property type="match status" value="1"/>
</dbReference>
<keyword evidence="1" id="KW-0812">Transmembrane</keyword>
<dbReference type="Proteomes" id="UP001596022">
    <property type="component" value="Unassembled WGS sequence"/>
</dbReference>
<feature type="transmembrane region" description="Helical" evidence="1">
    <location>
        <begin position="9"/>
        <end position="30"/>
    </location>
</feature>
<reference evidence="3" key="1">
    <citation type="journal article" date="2019" name="Int. J. Syst. Evol. Microbiol.">
        <title>The Global Catalogue of Microorganisms (GCM) 10K type strain sequencing project: providing services to taxonomists for standard genome sequencing and annotation.</title>
        <authorList>
            <consortium name="The Broad Institute Genomics Platform"/>
            <consortium name="The Broad Institute Genome Sequencing Center for Infectious Disease"/>
            <person name="Wu L."/>
            <person name="Ma J."/>
        </authorList>
    </citation>
    <scope>NUCLEOTIDE SEQUENCE [LARGE SCALE GENOMIC DNA]</scope>
    <source>
        <strain evidence="3">CGMCC 1.16306</strain>
    </source>
</reference>
<keyword evidence="1" id="KW-0472">Membrane</keyword>
<feature type="transmembrane region" description="Helical" evidence="1">
    <location>
        <begin position="145"/>
        <end position="165"/>
    </location>
</feature>
<feature type="transmembrane region" description="Helical" evidence="1">
    <location>
        <begin position="42"/>
        <end position="71"/>
    </location>
</feature>
<keyword evidence="1" id="KW-1133">Transmembrane helix</keyword>
<evidence type="ECO:0000313" key="3">
    <source>
        <dbReference type="Proteomes" id="UP001596022"/>
    </source>
</evidence>
<gene>
    <name evidence="2" type="ORF">ACFO4N_16385</name>
</gene>
<dbReference type="Pfam" id="PF14089">
    <property type="entry name" value="KbaA"/>
    <property type="match status" value="1"/>
</dbReference>
<evidence type="ECO:0000256" key="1">
    <source>
        <dbReference type="SAM" id="Phobius"/>
    </source>
</evidence>
<dbReference type="SMART" id="SM01251">
    <property type="entry name" value="KbaA"/>
    <property type="match status" value="1"/>
</dbReference>
<protein>
    <submittedName>
        <fullName evidence="2">KinB-signaling pathway activation protein</fullName>
    </submittedName>
</protein>
<feature type="transmembrane region" description="Helical" evidence="1">
    <location>
        <begin position="115"/>
        <end position="133"/>
    </location>
</feature>
<dbReference type="InterPro" id="IPR024164">
    <property type="entry name" value="KinB-signalling_activ"/>
</dbReference>
<dbReference type="EMBL" id="JBHSFW010000018">
    <property type="protein sequence ID" value="MFC4620282.1"/>
    <property type="molecule type" value="Genomic_DNA"/>
</dbReference>
<organism evidence="2 3">
    <name type="scientific">Camelliibacillus cellulosilyticus</name>
    <dbReference type="NCBI Taxonomy" id="2174486"/>
    <lineage>
        <taxon>Bacteria</taxon>
        <taxon>Bacillati</taxon>
        <taxon>Bacillota</taxon>
        <taxon>Bacilli</taxon>
        <taxon>Bacillales</taxon>
        <taxon>Sporolactobacillaceae</taxon>
        <taxon>Camelliibacillus</taxon>
    </lineage>
</organism>